<evidence type="ECO:0000259" key="1">
    <source>
        <dbReference type="Pfam" id="PF04149"/>
    </source>
</evidence>
<dbReference type="EMBL" id="VDGT01000019">
    <property type="protein sequence ID" value="TNM27097.1"/>
    <property type="molecule type" value="Genomic_DNA"/>
</dbReference>
<name>A0A5C4UTV7_9ACTN</name>
<reference evidence="2 3" key="1">
    <citation type="submission" date="2019-06" db="EMBL/GenBank/DDBJ databases">
        <title>Draft genome of Streptomyces sedi sp. JCM16909.</title>
        <authorList>
            <person name="Klykleung N."/>
            <person name="Tanasupawat S."/>
            <person name="Kudo T."/>
            <person name="Yuki M."/>
            <person name="Ohkuma M."/>
        </authorList>
    </citation>
    <scope>NUCLEOTIDE SEQUENCE [LARGE SCALE GENOMIC DNA]</scope>
    <source>
        <strain evidence="2 3">JCM 16909</strain>
    </source>
</reference>
<sequence>MMENFSEMRWRASSYSSGNGECVELATEAKCAPVRDSKSPTGPILVFRVESWTAFVDEIDSF</sequence>
<proteinExistence type="predicted"/>
<dbReference type="Proteomes" id="UP000311713">
    <property type="component" value="Unassembled WGS sequence"/>
</dbReference>
<evidence type="ECO:0000313" key="3">
    <source>
        <dbReference type="Proteomes" id="UP000311713"/>
    </source>
</evidence>
<dbReference type="Pfam" id="PF04149">
    <property type="entry name" value="DUF397"/>
    <property type="match status" value="1"/>
</dbReference>
<comment type="caution">
    <text evidence="2">The sequence shown here is derived from an EMBL/GenBank/DDBJ whole genome shotgun (WGS) entry which is preliminary data.</text>
</comment>
<accession>A0A5C4UTV7</accession>
<organism evidence="2 3">
    <name type="scientific">Streptomyces sedi</name>
    <dbReference type="NCBI Taxonomy" id="555059"/>
    <lineage>
        <taxon>Bacteria</taxon>
        <taxon>Bacillati</taxon>
        <taxon>Actinomycetota</taxon>
        <taxon>Actinomycetes</taxon>
        <taxon>Kitasatosporales</taxon>
        <taxon>Streptomycetaceae</taxon>
        <taxon>Streptomyces</taxon>
    </lineage>
</organism>
<protein>
    <submittedName>
        <fullName evidence="2">DUF397 domain-containing protein</fullName>
    </submittedName>
</protein>
<dbReference type="OrthoDB" id="4570646at2"/>
<dbReference type="RefSeq" id="WP_139648156.1">
    <property type="nucleotide sequence ID" value="NZ_VDGT01000019.1"/>
</dbReference>
<gene>
    <name evidence="2" type="ORF">FH715_22205</name>
</gene>
<keyword evidence="3" id="KW-1185">Reference proteome</keyword>
<feature type="domain" description="DUF397" evidence="1">
    <location>
        <begin position="9"/>
        <end position="59"/>
    </location>
</feature>
<evidence type="ECO:0000313" key="2">
    <source>
        <dbReference type="EMBL" id="TNM27097.1"/>
    </source>
</evidence>
<dbReference type="InterPro" id="IPR007278">
    <property type="entry name" value="DUF397"/>
</dbReference>
<dbReference type="AlphaFoldDB" id="A0A5C4UTV7"/>